<dbReference type="InterPro" id="IPR036291">
    <property type="entry name" value="NAD(P)-bd_dom_sf"/>
</dbReference>
<dbReference type="Gene3D" id="3.40.50.720">
    <property type="entry name" value="NAD(P)-binding Rossmann-like Domain"/>
    <property type="match status" value="1"/>
</dbReference>
<proteinExistence type="predicted"/>
<dbReference type="PRINTS" id="PR00081">
    <property type="entry name" value="GDHRDH"/>
</dbReference>
<dbReference type="PANTHER" id="PTHR43544">
    <property type="entry name" value="SHORT-CHAIN DEHYDROGENASE/REDUCTASE"/>
    <property type="match status" value="1"/>
</dbReference>
<dbReference type="InterPro" id="IPR051468">
    <property type="entry name" value="Fungal_SecMetab_SDRs"/>
</dbReference>
<dbReference type="SUPFAM" id="SSF51735">
    <property type="entry name" value="NAD(P)-binding Rossmann-fold domains"/>
    <property type="match status" value="1"/>
</dbReference>
<sequence>MTNVNEGTAALVLGASGGLAQAIVSELMADAGIDTVIAVSRRAAPEHFVTAPAPPMWIETEYSEPAMAAVVEQLQCFAGRITRVVICHGILHSDSLWPEKRLEDISAESLQTVFQANSVVPVLWLKLLHRLLKSKQRCVVAALSARVGSIGDNHLGGWYAYRSSKAALNMMLRTLSIEYGRRVKNVKIISFHPGTTDTALSKPFQASVPSDKLFTPEFVAGRLCGIMDKAEIDGQLSYLDWDNKAIPW</sequence>
<dbReference type="EMBL" id="CP103416">
    <property type="protein sequence ID" value="UVW35534.1"/>
    <property type="molecule type" value="Genomic_DNA"/>
</dbReference>
<dbReference type="PANTHER" id="PTHR43544:SF12">
    <property type="entry name" value="NAD(P)-BINDING ROSSMANN-FOLD SUPERFAMILY PROTEIN"/>
    <property type="match status" value="1"/>
</dbReference>
<organism evidence="1 2">
    <name type="scientific">SAR92 clade bacterium H455</name>
    <dbReference type="NCBI Taxonomy" id="2974818"/>
    <lineage>
        <taxon>Bacteria</taxon>
        <taxon>Pseudomonadati</taxon>
        <taxon>Pseudomonadota</taxon>
        <taxon>Gammaproteobacteria</taxon>
        <taxon>Cellvibrionales</taxon>
        <taxon>Porticoccaceae</taxon>
        <taxon>SAR92 clade</taxon>
    </lineage>
</organism>
<dbReference type="InterPro" id="IPR002347">
    <property type="entry name" value="SDR_fam"/>
</dbReference>
<dbReference type="Proteomes" id="UP001059934">
    <property type="component" value="Chromosome"/>
</dbReference>
<accession>A0ABY5TTN2</accession>
<gene>
    <name evidence="1" type="ORF">NYF23_02720</name>
</gene>
<name>A0ABY5TTN2_9GAMM</name>
<evidence type="ECO:0000313" key="1">
    <source>
        <dbReference type="EMBL" id="UVW35534.1"/>
    </source>
</evidence>
<dbReference type="Pfam" id="PF00106">
    <property type="entry name" value="adh_short"/>
    <property type="match status" value="1"/>
</dbReference>
<reference evidence="1" key="1">
    <citation type="submission" date="2022-08" db="EMBL/GenBank/DDBJ databases">
        <title>Catabolic pathway analysis in culturable SAR92 clade bacteria reveals their overlooked roles in DMSP degradation in coastal seas.</title>
        <authorList>
            <person name="He X."/>
            <person name="Zhang X."/>
            <person name="Zhang Y."/>
        </authorList>
    </citation>
    <scope>NUCLEOTIDE SEQUENCE</scope>
    <source>
        <strain evidence="1">H455</strain>
    </source>
</reference>
<evidence type="ECO:0000313" key="2">
    <source>
        <dbReference type="Proteomes" id="UP001059934"/>
    </source>
</evidence>
<keyword evidence="2" id="KW-1185">Reference proteome</keyword>
<protein>
    <submittedName>
        <fullName evidence="1">SDR family NAD(P)-dependent oxidoreductase</fullName>
    </submittedName>
</protein>